<dbReference type="InterPro" id="IPR026444">
    <property type="entry name" value="Secre_tail"/>
</dbReference>
<feature type="signal peptide" evidence="2">
    <location>
        <begin position="1"/>
        <end position="24"/>
    </location>
</feature>
<gene>
    <name evidence="4" type="ORF">GCM10022406_42040</name>
</gene>
<accession>A0ABP7NXW3</accession>
<evidence type="ECO:0000259" key="3">
    <source>
        <dbReference type="Pfam" id="PF18962"/>
    </source>
</evidence>
<dbReference type="Pfam" id="PF18962">
    <property type="entry name" value="Por_Secre_tail"/>
    <property type="match status" value="1"/>
</dbReference>
<keyword evidence="5" id="KW-1185">Reference proteome</keyword>
<proteinExistence type="predicted"/>
<dbReference type="EMBL" id="BAABDH010000114">
    <property type="protein sequence ID" value="GAA3956354.1"/>
    <property type="molecule type" value="Genomic_DNA"/>
</dbReference>
<dbReference type="RefSeq" id="WP_345118026.1">
    <property type="nucleotide sequence ID" value="NZ_BAABDH010000114.1"/>
</dbReference>
<reference evidence="5" key="1">
    <citation type="journal article" date="2019" name="Int. J. Syst. Evol. Microbiol.">
        <title>The Global Catalogue of Microorganisms (GCM) 10K type strain sequencing project: providing services to taxonomists for standard genome sequencing and annotation.</title>
        <authorList>
            <consortium name="The Broad Institute Genomics Platform"/>
            <consortium name="The Broad Institute Genome Sequencing Center for Infectious Disease"/>
            <person name="Wu L."/>
            <person name="Ma J."/>
        </authorList>
    </citation>
    <scope>NUCLEOTIDE SEQUENCE [LARGE SCALE GENOMIC DNA]</scope>
    <source>
        <strain evidence="5">JCM 17214</strain>
    </source>
</reference>
<dbReference type="Gene3D" id="2.60.40.4070">
    <property type="match status" value="1"/>
</dbReference>
<comment type="caution">
    <text evidence="4">The sequence shown here is derived from an EMBL/GenBank/DDBJ whole genome shotgun (WGS) entry which is preliminary data.</text>
</comment>
<dbReference type="NCBIfam" id="TIGR04183">
    <property type="entry name" value="Por_Secre_tail"/>
    <property type="match status" value="1"/>
</dbReference>
<evidence type="ECO:0000256" key="1">
    <source>
        <dbReference type="SAM" id="MobiDB-lite"/>
    </source>
</evidence>
<evidence type="ECO:0000256" key="2">
    <source>
        <dbReference type="SAM" id="SignalP"/>
    </source>
</evidence>
<keyword evidence="2" id="KW-0732">Signal</keyword>
<feature type="domain" description="Secretion system C-terminal sorting" evidence="3">
    <location>
        <begin position="213"/>
        <end position="289"/>
    </location>
</feature>
<feature type="chain" id="PRO_5046534530" description="Secretion system C-terminal sorting domain-containing protein" evidence="2">
    <location>
        <begin position="25"/>
        <end position="291"/>
    </location>
</feature>
<dbReference type="Proteomes" id="UP001499909">
    <property type="component" value="Unassembled WGS sequence"/>
</dbReference>
<name>A0ABP7NXW3_9BACT</name>
<protein>
    <recommendedName>
        <fullName evidence="3">Secretion system C-terminal sorting domain-containing protein</fullName>
    </recommendedName>
</protein>
<evidence type="ECO:0000313" key="5">
    <source>
        <dbReference type="Proteomes" id="UP001499909"/>
    </source>
</evidence>
<organism evidence="4 5">
    <name type="scientific">Hymenobacter algoricola</name>
    <dbReference type="NCBI Taxonomy" id="486267"/>
    <lineage>
        <taxon>Bacteria</taxon>
        <taxon>Pseudomonadati</taxon>
        <taxon>Bacteroidota</taxon>
        <taxon>Cytophagia</taxon>
        <taxon>Cytophagales</taxon>
        <taxon>Hymenobacteraceae</taxon>
        <taxon>Hymenobacter</taxon>
    </lineage>
</organism>
<feature type="region of interest" description="Disordered" evidence="1">
    <location>
        <begin position="85"/>
        <end position="118"/>
    </location>
</feature>
<evidence type="ECO:0000313" key="4">
    <source>
        <dbReference type="EMBL" id="GAA3956354.1"/>
    </source>
</evidence>
<sequence length="291" mass="31863">MKTTLLKTLALVLLALLARFTTVAAQSQPPAAHPGHPARQEIRAYYQANVLPAVRQQRQKLEARLATDDRALLATYRTQLRDVRQRGHALRQSLRPRGDEAAAFRPELTPAQRQQGQQLRAEGRGIMLNVARLAQKYEADITRLGLELQPRQEQWTNDIKAIVAKNAPAGQTPPLGRGHRGGLGRFGRPVRFLLLDPTAAPPQSAAGLGSTAFPNPVATTMQLEYAVKKAGPVTVEVLDGRGTVLRTVVQAEPQEKGPHTVAADVSTLPAGTYFYKITTRTGVETKRFVKQ</sequence>